<evidence type="ECO:0000256" key="1">
    <source>
        <dbReference type="SAM" id="Phobius"/>
    </source>
</evidence>
<name>A0A2A3YZT5_BREAU</name>
<feature type="transmembrane region" description="Helical" evidence="1">
    <location>
        <begin position="12"/>
        <end position="32"/>
    </location>
</feature>
<comment type="caution">
    <text evidence="2">The sequence shown here is derived from an EMBL/GenBank/DDBJ whole genome shotgun (WGS) entry which is preliminary data.</text>
</comment>
<proteinExistence type="predicted"/>
<keyword evidence="1" id="KW-0812">Transmembrane</keyword>
<dbReference type="EMBL" id="NRGQ01000002">
    <property type="protein sequence ID" value="PCC44743.1"/>
    <property type="molecule type" value="Genomic_DNA"/>
</dbReference>
<gene>
    <name evidence="2" type="ORF">CIK65_00850</name>
</gene>
<evidence type="ECO:0000313" key="2">
    <source>
        <dbReference type="EMBL" id="PCC44743.1"/>
    </source>
</evidence>
<keyword evidence="1" id="KW-0472">Membrane</keyword>
<reference evidence="2 3" key="1">
    <citation type="journal article" date="2017" name="Elife">
        <title>Extensive horizontal gene transfer in cheese-associated bacteria.</title>
        <authorList>
            <person name="Bonham K.S."/>
            <person name="Wolfe B.E."/>
            <person name="Dutton R.J."/>
        </authorList>
    </citation>
    <scope>NUCLEOTIDE SEQUENCE [LARGE SCALE GENOMIC DNA]</scope>
    <source>
        <strain evidence="2 3">962_8</strain>
    </source>
</reference>
<dbReference type="AlphaFoldDB" id="A0A2A3YZT5"/>
<organism evidence="2 3">
    <name type="scientific">Brevibacterium aurantiacum</name>
    <dbReference type="NCBI Taxonomy" id="273384"/>
    <lineage>
        <taxon>Bacteria</taxon>
        <taxon>Bacillati</taxon>
        <taxon>Actinomycetota</taxon>
        <taxon>Actinomycetes</taxon>
        <taxon>Micrococcales</taxon>
        <taxon>Brevibacteriaceae</taxon>
        <taxon>Brevibacterium</taxon>
    </lineage>
</organism>
<protein>
    <submittedName>
        <fullName evidence="2">Uncharacterized protein</fullName>
    </submittedName>
</protein>
<evidence type="ECO:0000313" key="3">
    <source>
        <dbReference type="Proteomes" id="UP000218620"/>
    </source>
</evidence>
<sequence>MNEFNADFYSVIATTLAVLSIGPMFGVAWPVRTRGNRIDRDWRSALATVFVCSLVGMLTLFAALMALAMQVALPWWARVLMVLVVCFLALFNMVALVDSHMHRAASGLERWEAEQGVQKGSTGPTRLLAERR</sequence>
<feature type="transmembrane region" description="Helical" evidence="1">
    <location>
        <begin position="75"/>
        <end position="97"/>
    </location>
</feature>
<keyword evidence="1" id="KW-1133">Transmembrane helix</keyword>
<dbReference type="RefSeq" id="WP_096177355.1">
    <property type="nucleotide sequence ID" value="NZ_NRGQ01000002.1"/>
</dbReference>
<dbReference type="Proteomes" id="UP000218620">
    <property type="component" value="Unassembled WGS sequence"/>
</dbReference>
<feature type="transmembrane region" description="Helical" evidence="1">
    <location>
        <begin position="44"/>
        <end position="69"/>
    </location>
</feature>
<accession>A0A2A3YZT5</accession>